<dbReference type="InterPro" id="IPR055221">
    <property type="entry name" value="PSF3_N"/>
</dbReference>
<evidence type="ECO:0000256" key="6">
    <source>
        <dbReference type="ARBA" id="ARBA00023242"/>
    </source>
</evidence>
<dbReference type="Proteomes" id="UP000095023">
    <property type="component" value="Unassembled WGS sequence"/>
</dbReference>
<evidence type="ECO:0000256" key="5">
    <source>
        <dbReference type="ARBA" id="ARBA00022705"/>
    </source>
</evidence>
<feature type="domain" description="DNA replication complex GINS protein PSF3 N-terminal" evidence="9">
    <location>
        <begin position="8"/>
        <end position="61"/>
    </location>
</feature>
<comment type="function">
    <text evidence="7">The GINS complex plays an essential role in the initiation of DNA replication.</text>
</comment>
<dbReference type="AlphaFoldDB" id="A0A1E4TDN6"/>
<dbReference type="GO" id="GO:0071162">
    <property type="term" value="C:CMG complex"/>
    <property type="evidence" value="ECO:0007669"/>
    <property type="project" value="EnsemblFungi"/>
</dbReference>
<dbReference type="InterPro" id="IPR010492">
    <property type="entry name" value="GINS_Psf3"/>
</dbReference>
<proteinExistence type="inferred from homology"/>
<evidence type="ECO:0000256" key="1">
    <source>
        <dbReference type="ARBA" id="ARBA00004123"/>
    </source>
</evidence>
<evidence type="ECO:0000313" key="10">
    <source>
        <dbReference type="EMBL" id="ODV89768.1"/>
    </source>
</evidence>
<accession>A0A1E4TDN6</accession>
<evidence type="ECO:0000259" key="9">
    <source>
        <dbReference type="Pfam" id="PF22466"/>
    </source>
</evidence>
<dbReference type="Pfam" id="PF05916">
    <property type="entry name" value="Sld5"/>
    <property type="match status" value="1"/>
</dbReference>
<reference evidence="11" key="1">
    <citation type="submission" date="2016-02" db="EMBL/GenBank/DDBJ databases">
        <title>Comparative genomics of biotechnologically important yeasts.</title>
        <authorList>
            <consortium name="DOE Joint Genome Institute"/>
            <person name="Riley R."/>
            <person name="Haridas S."/>
            <person name="Wolfe K.H."/>
            <person name="Lopes M.R."/>
            <person name="Hittinger C.T."/>
            <person name="Goker M."/>
            <person name="Salamov A."/>
            <person name="Wisecaver J."/>
            <person name="Long T.M."/>
            <person name="Aerts A.L."/>
            <person name="Barry K."/>
            <person name="Choi C."/>
            <person name="Clum A."/>
            <person name="Coughlan A.Y."/>
            <person name="Deshpande S."/>
            <person name="Douglass A.P."/>
            <person name="Hanson S.J."/>
            <person name="Klenk H.-P."/>
            <person name="Labutti K."/>
            <person name="Lapidus A."/>
            <person name="Lindquist E."/>
            <person name="Lipzen A."/>
            <person name="Meier-Kolthoff J.P."/>
            <person name="Ohm R.A."/>
            <person name="Otillar R.P."/>
            <person name="Pangilinan J."/>
            <person name="Peng Y."/>
            <person name="Rokas A."/>
            <person name="Rosa C.A."/>
            <person name="Scheuner C."/>
            <person name="Sibirny A.A."/>
            <person name="Slot J.C."/>
            <person name="Stielow J.B."/>
            <person name="Sun H."/>
            <person name="Kurtzman C.P."/>
            <person name="Blackwell M."/>
            <person name="Jeffries T.W."/>
            <person name="Grigoriev I.V."/>
        </authorList>
    </citation>
    <scope>NUCLEOTIDE SEQUENCE [LARGE SCALE GENOMIC DNA]</scope>
    <source>
        <strain evidence="11">NRRL Y-17796</strain>
    </source>
</reference>
<evidence type="ECO:0000256" key="2">
    <source>
        <dbReference type="ARBA" id="ARBA00006343"/>
    </source>
</evidence>
<comment type="subcellular location">
    <subcellularLocation>
        <location evidence="1 7">Nucleus</location>
    </subcellularLocation>
</comment>
<dbReference type="CDD" id="cd21693">
    <property type="entry name" value="GINS_B_Psf3"/>
    <property type="match status" value="1"/>
</dbReference>
<evidence type="ECO:0000313" key="11">
    <source>
        <dbReference type="Proteomes" id="UP000095023"/>
    </source>
</evidence>
<comment type="similarity">
    <text evidence="2 7">Belongs to the GINS3/PSF3 family.</text>
</comment>
<evidence type="ECO:0000259" key="8">
    <source>
        <dbReference type="Pfam" id="PF05916"/>
    </source>
</evidence>
<organism evidence="10 11">
    <name type="scientific">Tortispora caseinolytica NRRL Y-17796</name>
    <dbReference type="NCBI Taxonomy" id="767744"/>
    <lineage>
        <taxon>Eukaryota</taxon>
        <taxon>Fungi</taxon>
        <taxon>Dikarya</taxon>
        <taxon>Ascomycota</taxon>
        <taxon>Saccharomycotina</taxon>
        <taxon>Trigonopsidomycetes</taxon>
        <taxon>Trigonopsidales</taxon>
        <taxon>Trigonopsidaceae</taxon>
        <taxon>Tortispora</taxon>
    </lineage>
</organism>
<keyword evidence="6 7" id="KW-0539">Nucleus</keyword>
<keyword evidence="5 7" id="KW-0235">DNA replication</keyword>
<dbReference type="OrthoDB" id="10251744at2759"/>
<dbReference type="EMBL" id="KV453843">
    <property type="protein sequence ID" value="ODV89768.1"/>
    <property type="molecule type" value="Genomic_DNA"/>
</dbReference>
<dbReference type="SUPFAM" id="SSF158573">
    <property type="entry name" value="GINS helical bundle-like"/>
    <property type="match status" value="1"/>
</dbReference>
<evidence type="ECO:0000256" key="3">
    <source>
        <dbReference type="ARBA" id="ARBA00011352"/>
    </source>
</evidence>
<dbReference type="GO" id="GO:1902975">
    <property type="term" value="P:mitotic DNA replication initiation"/>
    <property type="evidence" value="ECO:0007669"/>
    <property type="project" value="TreeGrafter"/>
</dbReference>
<comment type="subunit">
    <text evidence="3">Component of the GINS complex which is a heterotetramer of SLD5, PSF1, PSF2 and PSF3.</text>
</comment>
<dbReference type="PANTHER" id="PTHR22768">
    <property type="entry name" value="DNA REPLICATION COMPLEX GINS PROTEIN PSF3"/>
    <property type="match status" value="1"/>
</dbReference>
<evidence type="ECO:0000256" key="7">
    <source>
        <dbReference type="RuleBase" id="RU367161"/>
    </source>
</evidence>
<dbReference type="CDD" id="cd11713">
    <property type="entry name" value="GINS_A_psf3"/>
    <property type="match status" value="1"/>
</dbReference>
<dbReference type="GO" id="GO:0043596">
    <property type="term" value="C:nuclear replication fork"/>
    <property type="evidence" value="ECO:0007669"/>
    <property type="project" value="EnsemblFungi"/>
</dbReference>
<dbReference type="GO" id="GO:0000811">
    <property type="term" value="C:GINS complex"/>
    <property type="evidence" value="ECO:0007669"/>
    <property type="project" value="UniProtKB-UniRule"/>
</dbReference>
<keyword evidence="11" id="KW-1185">Reference proteome</keyword>
<gene>
    <name evidence="10" type="ORF">CANCADRAFT_46170</name>
</gene>
<sequence>MTSTGNYYDIDDILTDGIKLPCTFEITVPGLGFLAGHNANDAIKEGTEAELPLWLASTLSVSQITADSDKTFVSLPIPTALSQVVMNALEGDPMSVNLRDQSTHFYRFVERWLSISDLSDEMTLRMAQVTSAALQQRATSIFNHAQNPNTAVWDESGIISNLDELELGLYKIAQTATINVRKWVSSKKTT</sequence>
<dbReference type="PANTHER" id="PTHR22768:SF0">
    <property type="entry name" value="DNA REPLICATION COMPLEX GINS PROTEIN PSF3"/>
    <property type="match status" value="1"/>
</dbReference>
<evidence type="ECO:0000256" key="4">
    <source>
        <dbReference type="ARBA" id="ARBA00015140"/>
    </source>
</evidence>
<dbReference type="Pfam" id="PF22466">
    <property type="entry name" value="PSF3_N"/>
    <property type="match status" value="1"/>
</dbReference>
<dbReference type="Gene3D" id="1.20.58.2050">
    <property type="match status" value="1"/>
</dbReference>
<protein>
    <recommendedName>
        <fullName evidence="4 7">DNA replication complex GINS protein PSF3</fullName>
    </recommendedName>
</protein>
<dbReference type="GO" id="GO:0000727">
    <property type="term" value="P:double-strand break repair via break-induced replication"/>
    <property type="evidence" value="ECO:0007669"/>
    <property type="project" value="EnsemblFungi"/>
</dbReference>
<dbReference type="GO" id="GO:0000785">
    <property type="term" value="C:chromatin"/>
    <property type="evidence" value="ECO:0007669"/>
    <property type="project" value="EnsemblFungi"/>
</dbReference>
<dbReference type="InterPro" id="IPR036224">
    <property type="entry name" value="GINS_bundle-like_dom_sf"/>
</dbReference>
<dbReference type="SUPFAM" id="SSF160059">
    <property type="entry name" value="PriA/YqbF domain"/>
    <property type="match status" value="1"/>
</dbReference>
<dbReference type="InterPro" id="IPR038437">
    <property type="entry name" value="GINS_Psf3_sf"/>
</dbReference>
<dbReference type="InterPro" id="IPR021151">
    <property type="entry name" value="GINS_A"/>
</dbReference>
<name>A0A1E4TDN6_9ASCO</name>
<feature type="domain" description="GINS subunit" evidence="8">
    <location>
        <begin position="81"/>
        <end position="184"/>
    </location>
</feature>